<proteinExistence type="predicted"/>
<evidence type="ECO:0000256" key="1">
    <source>
        <dbReference type="SAM" id="Coils"/>
    </source>
</evidence>
<comment type="caution">
    <text evidence="2">The sequence shown here is derived from an EMBL/GenBank/DDBJ whole genome shotgun (WGS) entry which is preliminary data.</text>
</comment>
<reference evidence="2" key="1">
    <citation type="submission" date="2023-07" db="EMBL/GenBank/DDBJ databases">
        <authorList>
            <consortium name="AG Swart"/>
            <person name="Singh M."/>
            <person name="Singh A."/>
            <person name="Seah K."/>
            <person name="Emmerich C."/>
        </authorList>
    </citation>
    <scope>NUCLEOTIDE SEQUENCE</scope>
    <source>
        <strain evidence="2">DP1</strain>
    </source>
</reference>
<dbReference type="EMBL" id="CAMPGE010004617">
    <property type="protein sequence ID" value="CAI2363467.1"/>
    <property type="molecule type" value="Genomic_DNA"/>
</dbReference>
<evidence type="ECO:0000313" key="2">
    <source>
        <dbReference type="EMBL" id="CAI2363467.1"/>
    </source>
</evidence>
<feature type="coiled-coil region" evidence="1">
    <location>
        <begin position="78"/>
        <end position="147"/>
    </location>
</feature>
<sequence>MSESGLKENEKFLEQILSSQEEAKSLQYEKTANLEPNLGYDIDKIISFDFSILKTILIQLLNEKHQRDNFKADSAFRLDILKNRVDQLVRENEERKSTFEELVEFKAFAEERLEKGKINDKVLEKSIENTNEKFKKLENTIENMDKYLKTTAAATGGLNRDDFVRLLATKAEKDIEEKLARSVFEDHRDHLNGRLRDILNEAEEVQGRVKILERQMDIQLRKGIAPPSDVPKKHKTPVVIPQIPDLDKIIEKIENLESFVEGMKSNFKSFEKEAKYDLSSLKVGKAEMTLVDQNISDTAMLKDNYDKLGKLLRAHQGTVLEKLKVVEKTYIPHFQKKIHIHDEAIGLNKACIKNLEMEAGDNKKKLNVLEKKEIDLSSVDLVNLRIEELTSAVKITRADISTVAKEIREILYTKVDDETLTELEDNIIAKMNELAESIKKNFSKKTETKIGFKNVSSQIKDLYAILLTIPNEKGKAEEDDAMLSKKPLGGFSCASCDKNIVNLSKIPSQESTAWNQMPFRDKSERFSRLGSGFRSILKTARNEMSPNNITYKDRMKKLADISESVSQFQSSKLDLTQNK</sequence>
<dbReference type="Proteomes" id="UP001295684">
    <property type="component" value="Unassembled WGS sequence"/>
</dbReference>
<name>A0AAD1X992_EUPCR</name>
<organism evidence="2 3">
    <name type="scientific">Euplotes crassus</name>
    <dbReference type="NCBI Taxonomy" id="5936"/>
    <lineage>
        <taxon>Eukaryota</taxon>
        <taxon>Sar</taxon>
        <taxon>Alveolata</taxon>
        <taxon>Ciliophora</taxon>
        <taxon>Intramacronucleata</taxon>
        <taxon>Spirotrichea</taxon>
        <taxon>Hypotrichia</taxon>
        <taxon>Euplotida</taxon>
        <taxon>Euplotidae</taxon>
        <taxon>Moneuplotes</taxon>
    </lineage>
</organism>
<evidence type="ECO:0000313" key="3">
    <source>
        <dbReference type="Proteomes" id="UP001295684"/>
    </source>
</evidence>
<keyword evidence="1" id="KW-0175">Coiled coil</keyword>
<accession>A0AAD1X992</accession>
<gene>
    <name evidence="2" type="ORF">ECRASSUSDP1_LOCUS4803</name>
</gene>
<keyword evidence="3" id="KW-1185">Reference proteome</keyword>
<protein>
    <submittedName>
        <fullName evidence="2">Uncharacterized protein</fullName>
    </submittedName>
</protein>
<dbReference type="AlphaFoldDB" id="A0AAD1X992"/>
<feature type="coiled-coil region" evidence="1">
    <location>
        <begin position="188"/>
        <end position="222"/>
    </location>
</feature>